<dbReference type="RefSeq" id="WP_304543330.1">
    <property type="nucleotide sequence ID" value="NZ_JARPTC010000017.1"/>
</dbReference>
<gene>
    <name evidence="6" type="ORF">P6N53_11745</name>
</gene>
<proteinExistence type="inferred from homology"/>
<evidence type="ECO:0000313" key="6">
    <source>
        <dbReference type="EMBL" id="MDO7787894.1"/>
    </source>
</evidence>
<dbReference type="SUPFAM" id="SSF52540">
    <property type="entry name" value="P-loop containing nucleoside triphosphate hydrolases"/>
    <property type="match status" value="1"/>
</dbReference>
<dbReference type="AlphaFoldDB" id="A0AAW7ZDQ4"/>
<evidence type="ECO:0000259" key="5">
    <source>
        <dbReference type="Pfam" id="PF13175"/>
    </source>
</evidence>
<reference evidence="6" key="1">
    <citation type="journal article" date="2023" name="J. Hazard. Mater.">
        <title>Anaerobic biodegradation of pyrene and benzo[a]pyrene by a new sulfate-reducing Desulforamulus aquiferis strain DSA.</title>
        <authorList>
            <person name="Zhang Z."/>
            <person name="Sun J."/>
            <person name="Gong X."/>
            <person name="Wang C."/>
            <person name="Wang H."/>
        </authorList>
    </citation>
    <scope>NUCLEOTIDE SEQUENCE</scope>
    <source>
        <strain evidence="6">DSA</strain>
    </source>
</reference>
<feature type="coiled-coil region" evidence="4">
    <location>
        <begin position="192"/>
        <end position="253"/>
    </location>
</feature>
<dbReference type="PANTHER" id="PTHR32114">
    <property type="entry name" value="ABC TRANSPORTER ABCH.3"/>
    <property type="match status" value="1"/>
</dbReference>
<evidence type="ECO:0000256" key="3">
    <source>
        <dbReference type="ARBA" id="ARBA00013368"/>
    </source>
</evidence>
<dbReference type="Gene3D" id="1.10.287.510">
    <property type="entry name" value="Helix hairpin bin"/>
    <property type="match status" value="1"/>
</dbReference>
<name>A0AAW7ZDQ4_9FIRM</name>
<comment type="subunit">
    <text evidence="2">Heterodimer of SbcC and SbcD.</text>
</comment>
<evidence type="ECO:0000256" key="2">
    <source>
        <dbReference type="ARBA" id="ARBA00011322"/>
    </source>
</evidence>
<dbReference type="SUPFAM" id="SSF75712">
    <property type="entry name" value="Rad50 coiled-coil Zn hook"/>
    <property type="match status" value="1"/>
</dbReference>
<dbReference type="InterPro" id="IPR041685">
    <property type="entry name" value="AAA_GajA/Old/RecF-like"/>
</dbReference>
<keyword evidence="7" id="KW-1185">Reference proteome</keyword>
<sequence>MKINTLSLTNFRNHRQSTLTLDKLNFFVGHNNAGKTSILAAIEWGLTGKCMWTDKAGRGATDLVQQGAKQAAVALEVEGIGGLVRTMPPHSLQLGKLTGVIEGQAAILNNLRTDEESLRISLNAGTFLSLSQGEQRALLFATYGLNFTADSVVEQLTSWLAEKRYPEDLAKKLVDQARAWYPQKMTGGPEVLDVMEKRAKELRRDLKKDKQRLEAAIEELGPTLPMPGPLPALTEIQDKLKELQQRRDELLKASGGQDGVIRREKLQAMLLTLGEKISSVKAKGAELAAKIKALDQGEDKEKLAEQIRILKARLNSHQNQAATVENRLKTLNEAALALAASDRRCPLAPTVIQCSLSSKQVEKILASINQEQNNAREELDRIASWAKDTTSELAALEKRQQENEALTKQQTLWQGEIKTQRVLYDQLTADKEAVEQEVTALPVSSHEEANQYNLQIAEVNQSIRRAEEQLARAKEAANLAKRLEEMKSDQRLLADEVEQMEILVKALGPEGLRKNILGGILDNFLGRVNERLARLTEGAYQISLAEDMTILCRANGGPLLPLKLLSKSEQLRVGIAISDALSAKAGLNFLAIDEADMLDQENRDLLTGLLLDLAEEYDQVLVCTTVGDVQPQNPGFPGVKMFWVGDGRVQEM</sequence>
<dbReference type="Gene3D" id="3.40.50.300">
    <property type="entry name" value="P-loop containing nucleotide triphosphate hydrolases"/>
    <property type="match status" value="2"/>
</dbReference>
<feature type="coiled-coil region" evidence="4">
    <location>
        <begin position="300"/>
        <end position="334"/>
    </location>
</feature>
<dbReference type="InterPro" id="IPR027417">
    <property type="entry name" value="P-loop_NTPase"/>
</dbReference>
<feature type="coiled-coil region" evidence="4">
    <location>
        <begin position="358"/>
        <end position="503"/>
    </location>
</feature>
<accession>A0AAW7ZDQ4</accession>
<comment type="similarity">
    <text evidence="1">Belongs to the SMC family. SbcC subfamily.</text>
</comment>
<evidence type="ECO:0000256" key="4">
    <source>
        <dbReference type="SAM" id="Coils"/>
    </source>
</evidence>
<keyword evidence="4" id="KW-0175">Coiled coil</keyword>
<feature type="domain" description="Endonuclease GajA/Old nuclease/RecF-like AAA" evidence="5">
    <location>
        <begin position="1"/>
        <end position="44"/>
    </location>
</feature>
<protein>
    <recommendedName>
        <fullName evidence="3">Nuclease SbcCD subunit C</fullName>
    </recommendedName>
</protein>
<dbReference type="EMBL" id="JARPTC010000017">
    <property type="protein sequence ID" value="MDO7787894.1"/>
    <property type="molecule type" value="Genomic_DNA"/>
</dbReference>
<organism evidence="6 7">
    <name type="scientific">Desulforamulus aquiferis</name>
    <dbReference type="NCBI Taxonomy" id="1397668"/>
    <lineage>
        <taxon>Bacteria</taxon>
        <taxon>Bacillati</taxon>
        <taxon>Bacillota</taxon>
        <taxon>Clostridia</taxon>
        <taxon>Eubacteriales</taxon>
        <taxon>Peptococcaceae</taxon>
        <taxon>Desulforamulus</taxon>
    </lineage>
</organism>
<evidence type="ECO:0000313" key="7">
    <source>
        <dbReference type="Proteomes" id="UP001172911"/>
    </source>
</evidence>
<evidence type="ECO:0000256" key="1">
    <source>
        <dbReference type="ARBA" id="ARBA00006930"/>
    </source>
</evidence>
<dbReference type="Pfam" id="PF13175">
    <property type="entry name" value="AAA_15"/>
    <property type="match status" value="1"/>
</dbReference>
<comment type="caution">
    <text evidence="6">The sequence shown here is derived from an EMBL/GenBank/DDBJ whole genome shotgun (WGS) entry which is preliminary data.</text>
</comment>
<dbReference type="PANTHER" id="PTHR32114:SF2">
    <property type="entry name" value="ABC TRANSPORTER ABCH.3"/>
    <property type="match status" value="1"/>
</dbReference>
<reference evidence="6" key="2">
    <citation type="submission" date="2023-03" db="EMBL/GenBank/DDBJ databases">
        <authorList>
            <person name="Zhang Z."/>
        </authorList>
    </citation>
    <scope>NUCLEOTIDE SEQUENCE</scope>
    <source>
        <strain evidence="6">DSA</strain>
    </source>
</reference>
<dbReference type="Proteomes" id="UP001172911">
    <property type="component" value="Unassembled WGS sequence"/>
</dbReference>